<evidence type="ECO:0000256" key="4">
    <source>
        <dbReference type="ARBA" id="ARBA00022553"/>
    </source>
</evidence>
<feature type="transmembrane region" description="Helical" evidence="12">
    <location>
        <begin position="372"/>
        <end position="393"/>
    </location>
</feature>
<organism evidence="16 17">
    <name type="scientific">Planococcus citreus</name>
    <dbReference type="NCBI Taxonomy" id="1373"/>
    <lineage>
        <taxon>Bacteria</taxon>
        <taxon>Bacillati</taxon>
        <taxon>Bacillota</taxon>
        <taxon>Bacilli</taxon>
        <taxon>Bacillales</taxon>
        <taxon>Caryophanaceae</taxon>
        <taxon>Planococcus</taxon>
    </lineage>
</organism>
<dbReference type="Gene3D" id="1.10.287.130">
    <property type="match status" value="2"/>
</dbReference>
<dbReference type="SUPFAM" id="SSF52172">
    <property type="entry name" value="CheY-like"/>
    <property type="match status" value="1"/>
</dbReference>
<feature type="transmembrane region" description="Helical" evidence="12">
    <location>
        <begin position="346"/>
        <end position="366"/>
    </location>
</feature>
<keyword evidence="7 16" id="KW-0418">Kinase</keyword>
<feature type="domain" description="Response regulatory" evidence="15">
    <location>
        <begin position="685"/>
        <end position="801"/>
    </location>
</feature>
<keyword evidence="12" id="KW-0472">Membrane</keyword>
<dbReference type="SMART" id="SM00388">
    <property type="entry name" value="HisKA"/>
    <property type="match status" value="2"/>
</dbReference>
<feature type="modified residue" description="4-aspartylphosphate" evidence="10">
    <location>
        <position position="734"/>
    </location>
</feature>
<dbReference type="PROSITE" id="PS50109">
    <property type="entry name" value="HIS_KIN"/>
    <property type="match status" value="2"/>
</dbReference>
<keyword evidence="9" id="KW-0902">Two-component regulatory system</keyword>
<feature type="domain" description="Histidine kinase" evidence="14">
    <location>
        <begin position="855"/>
        <end position="1086"/>
    </location>
</feature>
<comment type="catalytic activity">
    <reaction evidence="1">
        <text>ATP + protein L-histidine = ADP + protein N-phospho-L-histidine.</text>
        <dbReference type="EC" id="2.7.13.3"/>
    </reaction>
</comment>
<dbReference type="Pfam" id="PF00512">
    <property type="entry name" value="HisKA"/>
    <property type="match status" value="2"/>
</dbReference>
<name>A0A497YLX9_9BACL</name>
<dbReference type="Gene3D" id="3.30.565.10">
    <property type="entry name" value="Histidine kinase-like ATPase, C-terminal domain"/>
    <property type="match status" value="2"/>
</dbReference>
<evidence type="ECO:0000256" key="7">
    <source>
        <dbReference type="ARBA" id="ARBA00022777"/>
    </source>
</evidence>
<dbReference type="Gene3D" id="2.60.40.2380">
    <property type="match status" value="1"/>
</dbReference>
<dbReference type="SUPFAM" id="SSF47384">
    <property type="entry name" value="Homodimeric domain of signal transducing histidine kinase"/>
    <property type="match status" value="2"/>
</dbReference>
<feature type="chain" id="PRO_5039671270" description="histidine kinase" evidence="13">
    <location>
        <begin position="26"/>
        <end position="1086"/>
    </location>
</feature>
<dbReference type="CDD" id="cd00082">
    <property type="entry name" value="HisKA"/>
    <property type="match status" value="2"/>
</dbReference>
<keyword evidence="11" id="KW-0175">Coiled coil</keyword>
<dbReference type="InterPro" id="IPR001789">
    <property type="entry name" value="Sig_transdc_resp-reg_receiver"/>
</dbReference>
<dbReference type="EC" id="2.7.13.3" evidence="3"/>
<dbReference type="InterPro" id="IPR011622">
    <property type="entry name" value="7TMR_DISM_rcpt_extracell_dom2"/>
</dbReference>
<evidence type="ECO:0000256" key="6">
    <source>
        <dbReference type="ARBA" id="ARBA00022741"/>
    </source>
</evidence>
<dbReference type="GO" id="GO:0009927">
    <property type="term" value="F:histidine phosphotransfer kinase activity"/>
    <property type="evidence" value="ECO:0007669"/>
    <property type="project" value="TreeGrafter"/>
</dbReference>
<keyword evidence="13" id="KW-0732">Signal</keyword>
<evidence type="ECO:0000256" key="1">
    <source>
        <dbReference type="ARBA" id="ARBA00000085"/>
    </source>
</evidence>
<evidence type="ECO:0000256" key="2">
    <source>
        <dbReference type="ARBA" id="ARBA00004651"/>
    </source>
</evidence>
<evidence type="ECO:0000313" key="16">
    <source>
        <dbReference type="EMBL" id="RLJ90501.1"/>
    </source>
</evidence>
<gene>
    <name evidence="16" type="ORF">DFR62_0645</name>
</gene>
<evidence type="ECO:0000256" key="11">
    <source>
        <dbReference type="SAM" id="Coils"/>
    </source>
</evidence>
<evidence type="ECO:0000313" key="17">
    <source>
        <dbReference type="Proteomes" id="UP000280791"/>
    </source>
</evidence>
<dbReference type="SUPFAM" id="SSF55874">
    <property type="entry name" value="ATPase domain of HSP90 chaperone/DNA topoisomerase II/histidine kinase"/>
    <property type="match status" value="2"/>
</dbReference>
<dbReference type="OrthoDB" id="9809348at2"/>
<dbReference type="GO" id="GO:0005886">
    <property type="term" value="C:plasma membrane"/>
    <property type="evidence" value="ECO:0007669"/>
    <property type="project" value="UniProtKB-SubCell"/>
</dbReference>
<dbReference type="PRINTS" id="PR00344">
    <property type="entry name" value="BCTRLSENSOR"/>
</dbReference>
<feature type="transmembrane region" description="Helical" evidence="12">
    <location>
        <begin position="316"/>
        <end position="334"/>
    </location>
</feature>
<keyword evidence="12" id="KW-1133">Transmembrane helix</keyword>
<comment type="subcellular location">
    <subcellularLocation>
        <location evidence="2">Cell membrane</location>
        <topology evidence="2">Multi-pass membrane protein</topology>
    </subcellularLocation>
</comment>
<keyword evidence="6" id="KW-0547">Nucleotide-binding</keyword>
<evidence type="ECO:0000256" key="13">
    <source>
        <dbReference type="SAM" id="SignalP"/>
    </source>
</evidence>
<dbReference type="Pfam" id="PF02518">
    <property type="entry name" value="HATPase_c"/>
    <property type="match status" value="2"/>
</dbReference>
<dbReference type="Pfam" id="PF07695">
    <property type="entry name" value="7TMR-DISM_7TM"/>
    <property type="match status" value="1"/>
</dbReference>
<dbReference type="PANTHER" id="PTHR43047">
    <property type="entry name" value="TWO-COMPONENT HISTIDINE PROTEIN KINASE"/>
    <property type="match status" value="1"/>
</dbReference>
<dbReference type="Pfam" id="PF00072">
    <property type="entry name" value="Response_reg"/>
    <property type="match status" value="1"/>
</dbReference>
<keyword evidence="4 10" id="KW-0597">Phosphoprotein</keyword>
<evidence type="ECO:0000256" key="12">
    <source>
        <dbReference type="SAM" id="Phobius"/>
    </source>
</evidence>
<dbReference type="InterPro" id="IPR036890">
    <property type="entry name" value="HATPase_C_sf"/>
</dbReference>
<evidence type="ECO:0000259" key="15">
    <source>
        <dbReference type="PROSITE" id="PS50110"/>
    </source>
</evidence>
<proteinExistence type="predicted"/>
<comment type="caution">
    <text evidence="16">The sequence shown here is derived from an EMBL/GenBank/DDBJ whole genome shotgun (WGS) entry which is preliminary data.</text>
</comment>
<feature type="transmembrane region" description="Helical" evidence="12">
    <location>
        <begin position="291"/>
        <end position="310"/>
    </location>
</feature>
<feature type="domain" description="Histidine kinase" evidence="14">
    <location>
        <begin position="435"/>
        <end position="649"/>
    </location>
</feature>
<feature type="coiled-coil region" evidence="11">
    <location>
        <begin position="402"/>
        <end position="432"/>
    </location>
</feature>
<feature type="transmembrane region" description="Helical" evidence="12">
    <location>
        <begin position="194"/>
        <end position="212"/>
    </location>
</feature>
<dbReference type="FunFam" id="3.30.565.10:FF:000006">
    <property type="entry name" value="Sensor histidine kinase WalK"/>
    <property type="match status" value="1"/>
</dbReference>
<dbReference type="GO" id="GO:0000155">
    <property type="term" value="F:phosphorelay sensor kinase activity"/>
    <property type="evidence" value="ECO:0007669"/>
    <property type="project" value="InterPro"/>
</dbReference>
<keyword evidence="12" id="KW-0812">Transmembrane</keyword>
<protein>
    <recommendedName>
        <fullName evidence="3">histidine kinase</fullName>
        <ecNumber evidence="3">2.7.13.3</ecNumber>
    </recommendedName>
</protein>
<evidence type="ECO:0000256" key="9">
    <source>
        <dbReference type="ARBA" id="ARBA00023012"/>
    </source>
</evidence>
<dbReference type="PANTHER" id="PTHR43047:SF72">
    <property type="entry name" value="OSMOSENSING HISTIDINE PROTEIN KINASE SLN1"/>
    <property type="match status" value="1"/>
</dbReference>
<dbReference type="SMART" id="SM00448">
    <property type="entry name" value="REC"/>
    <property type="match status" value="1"/>
</dbReference>
<dbReference type="Gene3D" id="3.40.50.2300">
    <property type="match status" value="1"/>
</dbReference>
<feature type="signal peptide" evidence="13">
    <location>
        <begin position="1"/>
        <end position="25"/>
    </location>
</feature>
<dbReference type="GO" id="GO:0005524">
    <property type="term" value="F:ATP binding"/>
    <property type="evidence" value="ECO:0007669"/>
    <property type="project" value="UniProtKB-KW"/>
</dbReference>
<feature type="transmembrane region" description="Helical" evidence="12">
    <location>
        <begin position="257"/>
        <end position="279"/>
    </location>
</feature>
<dbReference type="Pfam" id="PF07696">
    <property type="entry name" value="7TMR-DISMED2"/>
    <property type="match status" value="1"/>
</dbReference>
<dbReference type="EMBL" id="RCCP01000001">
    <property type="protein sequence ID" value="RLJ90501.1"/>
    <property type="molecule type" value="Genomic_DNA"/>
</dbReference>
<evidence type="ECO:0000256" key="3">
    <source>
        <dbReference type="ARBA" id="ARBA00012438"/>
    </source>
</evidence>
<dbReference type="InterPro" id="IPR003594">
    <property type="entry name" value="HATPase_dom"/>
</dbReference>
<dbReference type="CDD" id="cd17574">
    <property type="entry name" value="REC_OmpR"/>
    <property type="match status" value="1"/>
</dbReference>
<keyword evidence="17" id="KW-1185">Reference proteome</keyword>
<dbReference type="InterPro" id="IPR011623">
    <property type="entry name" value="7TMR_DISM_rcpt_extracell_dom1"/>
</dbReference>
<evidence type="ECO:0000256" key="10">
    <source>
        <dbReference type="PROSITE-ProRule" id="PRU00169"/>
    </source>
</evidence>
<sequence length="1086" mass="121398">MGYSKRKINSALFFFLVCCMALSGAGMNTSADSGNLLVLDDAQQEVAAGSRLSVLEDESGNLQIEDIQQPPHAWNFMPASNNPMNIGFSSSVYWLMLEVGNMAHAEKEWLLELGSSSVDQVSLYTDDGEGGFTVVRSGQEADTEIIHRTAVFPISPPTGESAIYWMRVESSAPIQLPVTVWEREAFESQTRQQVAFVGVLGGLGLMFLFYYVHRFITVRQRAYLYFVIYAITAFFLFSSAAGLSLDVIWPELDLWNGYSVFFIVGLSSLSATLLTEGLLNTKRHLPETDRMIKALLLFNAVVLTTLFISFEWARLLLTLALGATLVVSLLLAVYGMKRGVVHARYYLVSLIFFLAAVLFNALYVSGVLPITMAAQGLIFFLGVFAVLFAALALRDKEKIREQERLQRERSSVERQRIEIERLRQVNERKDELLAITSHSLRTPLYGMVGIAESLQESAYSKMPPSVIQQLETISESGKKLARMINETLDFSGPKHHMLSLHLEKVKLPGVADSVIRLCTPLLKSSEVSLKHTIPADFPEAIADPERVRQVLYNLVGNAVEHTDSGEIIITAKIIKKQVAITVKDTGSGMEEEQLDRLFEPIGNSTTPHLGIGMGLKITKRLVEMQGGWLKAESAPGKGSSFTFTLPLTEEEREQESTPPTEIRELTASQLADSLVKEKNVRKGLRILVVEAEEVNRLMLIHQLKGEGYKAEGVSCGEEALVHLENRPADLVILDDELADMAGDELCRRIRVNATLTELPILMLSDKESVREKTNAFSAGANDYLVKPCDVEEFLMRVETLATLRSMTQEITNLNFFLERNVKERTMALEITNMNLLTVNDEIQEVEKSRNEMLSAISHELGTPITLIHSYIQAVKESLIEENNPRYLDMIHKKLLLLERLTEDLVELSKYKSGNMTLRFGELKLDEWLGRIAASMEADLAQSGRRFRFEGPSGKERPADWRLLVDVDRVDQVFSNLLWNAVKHTSPEEGRITLSTSIRASAHVLDETEADGELIIRVEDNGCGIQKEALPHIFDRFFKIDESIHYKGSGLGLAIAKEIIQSHKGEIWAESEEGAGSTFIIALPLRY</sequence>
<dbReference type="AlphaFoldDB" id="A0A497YLX9"/>
<dbReference type="InterPro" id="IPR004358">
    <property type="entry name" value="Sig_transdc_His_kin-like_C"/>
</dbReference>
<reference evidence="16 17" key="1">
    <citation type="submission" date="2018-10" db="EMBL/GenBank/DDBJ databases">
        <title>Genomic Encyclopedia of Type Strains, Phase IV (KMG-IV): sequencing the most valuable type-strain genomes for metagenomic binning, comparative biology and taxonomic classification.</title>
        <authorList>
            <person name="Goeker M."/>
        </authorList>
    </citation>
    <scope>NUCLEOTIDE SEQUENCE [LARGE SCALE GENOMIC DNA]</scope>
    <source>
        <strain evidence="16 17">DSM 20549</strain>
    </source>
</reference>
<dbReference type="Proteomes" id="UP000280791">
    <property type="component" value="Unassembled WGS sequence"/>
</dbReference>
<dbReference type="SMART" id="SM00387">
    <property type="entry name" value="HATPase_c"/>
    <property type="match status" value="2"/>
</dbReference>
<dbReference type="InterPro" id="IPR005467">
    <property type="entry name" value="His_kinase_dom"/>
</dbReference>
<evidence type="ECO:0000256" key="5">
    <source>
        <dbReference type="ARBA" id="ARBA00022679"/>
    </source>
</evidence>
<dbReference type="InterPro" id="IPR036097">
    <property type="entry name" value="HisK_dim/P_sf"/>
</dbReference>
<dbReference type="CDD" id="cd00075">
    <property type="entry name" value="HATPase"/>
    <property type="match status" value="1"/>
</dbReference>
<dbReference type="InterPro" id="IPR011006">
    <property type="entry name" value="CheY-like_superfamily"/>
</dbReference>
<accession>A0A497YLX9</accession>
<keyword evidence="5" id="KW-0808">Transferase</keyword>
<dbReference type="InterPro" id="IPR003661">
    <property type="entry name" value="HisK_dim/P_dom"/>
</dbReference>
<evidence type="ECO:0000256" key="8">
    <source>
        <dbReference type="ARBA" id="ARBA00022840"/>
    </source>
</evidence>
<dbReference type="PROSITE" id="PS50110">
    <property type="entry name" value="RESPONSE_REGULATORY"/>
    <property type="match status" value="1"/>
</dbReference>
<evidence type="ECO:0000259" key="14">
    <source>
        <dbReference type="PROSITE" id="PS50109"/>
    </source>
</evidence>
<keyword evidence="8" id="KW-0067">ATP-binding</keyword>
<feature type="transmembrane region" description="Helical" evidence="12">
    <location>
        <begin position="224"/>
        <end position="245"/>
    </location>
</feature>